<name>A0A7X5YB16_9BACT</name>
<dbReference type="AlphaFoldDB" id="A0A7X5YB16"/>
<organism evidence="1 2">
    <name type="scientific">Butyricimonas paravirosa</name>
    <dbReference type="NCBI Taxonomy" id="1472417"/>
    <lineage>
        <taxon>Bacteria</taxon>
        <taxon>Pseudomonadati</taxon>
        <taxon>Bacteroidota</taxon>
        <taxon>Bacteroidia</taxon>
        <taxon>Bacteroidales</taxon>
        <taxon>Odoribacteraceae</taxon>
        <taxon>Butyricimonas</taxon>
    </lineage>
</organism>
<protein>
    <submittedName>
        <fullName evidence="1">Uncharacterized protein</fullName>
    </submittedName>
</protein>
<reference evidence="1 2" key="1">
    <citation type="submission" date="2020-03" db="EMBL/GenBank/DDBJ databases">
        <title>Genomic Encyclopedia of Type Strains, Phase IV (KMG-IV): sequencing the most valuable type-strain genomes for metagenomic binning, comparative biology and taxonomic classification.</title>
        <authorList>
            <person name="Goeker M."/>
        </authorList>
    </citation>
    <scope>NUCLEOTIDE SEQUENCE [LARGE SCALE GENOMIC DNA]</scope>
    <source>
        <strain evidence="1 2">DSM 105722</strain>
    </source>
</reference>
<sequence>MILRSQNTLLNPERVVAGDSVYKKNEDRQIVIAGLHFL</sequence>
<accession>A0A7X5YB16</accession>
<comment type="caution">
    <text evidence="1">The sequence shown here is derived from an EMBL/GenBank/DDBJ whole genome shotgun (WGS) entry which is preliminary data.</text>
</comment>
<proteinExistence type="predicted"/>
<evidence type="ECO:0000313" key="1">
    <source>
        <dbReference type="EMBL" id="NJC17815.1"/>
    </source>
</evidence>
<gene>
    <name evidence="1" type="ORF">GGR15_001430</name>
</gene>
<dbReference type="EMBL" id="JAATLI010000004">
    <property type="protein sequence ID" value="NJC17815.1"/>
    <property type="molecule type" value="Genomic_DNA"/>
</dbReference>
<evidence type="ECO:0000313" key="2">
    <source>
        <dbReference type="Proteomes" id="UP000576368"/>
    </source>
</evidence>
<dbReference type="Proteomes" id="UP000576368">
    <property type="component" value="Unassembled WGS sequence"/>
</dbReference>